<accession>A0A9W9X0D4</accession>
<proteinExistence type="predicted"/>
<evidence type="ECO:0008006" key="3">
    <source>
        <dbReference type="Google" id="ProtNLM"/>
    </source>
</evidence>
<organism evidence="1 2">
    <name type="scientific">Penicillium desertorum</name>
    <dbReference type="NCBI Taxonomy" id="1303715"/>
    <lineage>
        <taxon>Eukaryota</taxon>
        <taxon>Fungi</taxon>
        <taxon>Dikarya</taxon>
        <taxon>Ascomycota</taxon>
        <taxon>Pezizomycotina</taxon>
        <taxon>Eurotiomycetes</taxon>
        <taxon>Eurotiomycetidae</taxon>
        <taxon>Eurotiales</taxon>
        <taxon>Aspergillaceae</taxon>
        <taxon>Penicillium</taxon>
    </lineage>
</organism>
<evidence type="ECO:0000313" key="1">
    <source>
        <dbReference type="EMBL" id="KAJ5480071.1"/>
    </source>
</evidence>
<comment type="caution">
    <text evidence="1">The sequence shown here is derived from an EMBL/GenBank/DDBJ whole genome shotgun (WGS) entry which is preliminary data.</text>
</comment>
<sequence>MAKPTLEDLPTELLILILLEIPDLASLKSIVLSSPIFHQAYLPVRQEALCGIVKNQWGVLLADAITAIRSRGLLFSTHKHEAIRLLDTWRRKEEIRDLALGSSIPIDEPDNLEEIFHLLYLHKVFHFFLDDYAKNVPRPPWMENEEWETSVIPIKLSQTEKHRFLRALCRLQTYEHIFGLPERLESGIWIDNDWRNTKQKSSSSMSPNEEAYRVFFGPMPPWEYHEMGCVWTYFKTLFEPIYKEMSASLHDLVEKHMSKDDPLYEFFEFLPEEVMPPWDNLQSLHDLEDLRYRSKSLATMGPDFVYRLLHGTPLIRRDMVMLNASLAELSNFPPVWLEEEQKLPFLYPADRHAVRDYEQFWSTLPSIEQPNLGWKELYLLPTSQTPVETLEDVVDMQGEDGGIWCWGAAIFDDERFTAWKAPLSEYRSGQFPVIPV</sequence>
<dbReference type="EMBL" id="JAPWDO010000003">
    <property type="protein sequence ID" value="KAJ5480071.1"/>
    <property type="molecule type" value="Genomic_DNA"/>
</dbReference>
<gene>
    <name evidence="1" type="ORF">N7530_005580</name>
</gene>
<reference evidence="1" key="2">
    <citation type="journal article" date="2023" name="IMA Fungus">
        <title>Comparative genomic study of the Penicillium genus elucidates a diverse pangenome and 15 lateral gene transfer events.</title>
        <authorList>
            <person name="Petersen C."/>
            <person name="Sorensen T."/>
            <person name="Nielsen M.R."/>
            <person name="Sondergaard T.E."/>
            <person name="Sorensen J.L."/>
            <person name="Fitzpatrick D.A."/>
            <person name="Frisvad J.C."/>
            <person name="Nielsen K.L."/>
        </authorList>
    </citation>
    <scope>NUCLEOTIDE SEQUENCE</scope>
    <source>
        <strain evidence="1">IBT 17660</strain>
    </source>
</reference>
<reference evidence="1" key="1">
    <citation type="submission" date="2022-12" db="EMBL/GenBank/DDBJ databases">
        <authorList>
            <person name="Petersen C."/>
        </authorList>
    </citation>
    <scope>NUCLEOTIDE SEQUENCE</scope>
    <source>
        <strain evidence="1">IBT 17660</strain>
    </source>
</reference>
<protein>
    <recommendedName>
        <fullName evidence="3">F-box domain-containing protein</fullName>
    </recommendedName>
</protein>
<dbReference type="AlphaFoldDB" id="A0A9W9X0D4"/>
<dbReference type="OrthoDB" id="5427059at2759"/>
<dbReference type="Proteomes" id="UP001147760">
    <property type="component" value="Unassembled WGS sequence"/>
</dbReference>
<evidence type="ECO:0000313" key="2">
    <source>
        <dbReference type="Proteomes" id="UP001147760"/>
    </source>
</evidence>
<keyword evidence="2" id="KW-1185">Reference proteome</keyword>
<name>A0A9W9X0D4_9EURO</name>